<comment type="cofactor">
    <cofactor evidence="5">
        <name>Mg(2+)</name>
        <dbReference type="ChEBI" id="CHEBI:18420"/>
    </cofactor>
</comment>
<evidence type="ECO:0000313" key="8">
    <source>
        <dbReference type="Proteomes" id="UP000050360"/>
    </source>
</evidence>
<dbReference type="Pfam" id="PF01850">
    <property type="entry name" value="PIN"/>
    <property type="match status" value="1"/>
</dbReference>
<keyword evidence="5" id="KW-0460">Magnesium</keyword>
<dbReference type="EC" id="3.1.-.-" evidence="5"/>
<reference evidence="7 8" key="1">
    <citation type="submission" date="2015-09" db="EMBL/GenBank/DDBJ databases">
        <title>A metagenomics-based metabolic model of nitrate-dependent anaerobic oxidation of methane by Methanoperedens-like archaea.</title>
        <authorList>
            <person name="Arshad A."/>
            <person name="Speth D.R."/>
            <person name="De Graaf R.M."/>
            <person name="Op Den Camp H.J."/>
            <person name="Jetten M.S."/>
            <person name="Welte C.U."/>
        </authorList>
    </citation>
    <scope>NUCLEOTIDE SEQUENCE [LARGE SCALE GENOMIC DNA]</scope>
</reference>
<evidence type="ECO:0000256" key="3">
    <source>
        <dbReference type="ARBA" id="ARBA00022723"/>
    </source>
</evidence>
<dbReference type="InterPro" id="IPR022907">
    <property type="entry name" value="VapC_family"/>
</dbReference>
<dbReference type="CDD" id="cd09854">
    <property type="entry name" value="PIN_VapC-like"/>
    <property type="match status" value="1"/>
</dbReference>
<dbReference type="InterPro" id="IPR029060">
    <property type="entry name" value="PIN-like_dom_sf"/>
</dbReference>
<dbReference type="GO" id="GO:0090729">
    <property type="term" value="F:toxin activity"/>
    <property type="evidence" value="ECO:0007669"/>
    <property type="project" value="UniProtKB-KW"/>
</dbReference>
<sequence length="135" mass="14991">MKYVDTNIFIANLIGDNRLGDAAQMYLEAVASGKETAATSVHTMVEIYAFLKGKKLSGQKIAGILKEINQHGVMLLPFNPEIFTEALPMPDKGWKLGDAIHYATMVKNDLNEIVSDDAHFDDLKGINRIDLLKDR</sequence>
<comment type="similarity">
    <text evidence="5">Belongs to the PINc/VapC protein family.</text>
</comment>
<dbReference type="GO" id="GO:0004540">
    <property type="term" value="F:RNA nuclease activity"/>
    <property type="evidence" value="ECO:0007669"/>
    <property type="project" value="InterPro"/>
</dbReference>
<feature type="binding site" evidence="5">
    <location>
        <position position="98"/>
    </location>
    <ligand>
        <name>Mg(2+)</name>
        <dbReference type="ChEBI" id="CHEBI:18420"/>
    </ligand>
</feature>
<dbReference type="EMBL" id="LKCM01000367">
    <property type="protein sequence ID" value="KPQ41374.1"/>
    <property type="molecule type" value="Genomic_DNA"/>
</dbReference>
<feature type="binding site" evidence="5">
    <location>
        <position position="5"/>
    </location>
    <ligand>
        <name>Mg(2+)</name>
        <dbReference type="ChEBI" id="CHEBI:18420"/>
    </ligand>
</feature>
<keyword evidence="7" id="KW-0255">Endonuclease</keyword>
<evidence type="ECO:0000256" key="1">
    <source>
        <dbReference type="ARBA" id="ARBA00022649"/>
    </source>
</evidence>
<evidence type="ECO:0000256" key="5">
    <source>
        <dbReference type="HAMAP-Rule" id="MF_00265"/>
    </source>
</evidence>
<dbReference type="HAMAP" id="MF_00265">
    <property type="entry name" value="VapC_Nob1"/>
    <property type="match status" value="1"/>
</dbReference>
<evidence type="ECO:0000256" key="2">
    <source>
        <dbReference type="ARBA" id="ARBA00022722"/>
    </source>
</evidence>
<dbReference type="GO" id="GO:0000287">
    <property type="term" value="F:magnesium ion binding"/>
    <property type="evidence" value="ECO:0007669"/>
    <property type="project" value="UniProtKB-UniRule"/>
</dbReference>
<keyword evidence="2 5" id="KW-0540">Nuclease</keyword>
<evidence type="ECO:0000259" key="6">
    <source>
        <dbReference type="Pfam" id="PF01850"/>
    </source>
</evidence>
<dbReference type="PANTHER" id="PTHR38826">
    <property type="entry name" value="RIBONUCLEASE VAPC13"/>
    <property type="match status" value="1"/>
</dbReference>
<dbReference type="SUPFAM" id="SSF88723">
    <property type="entry name" value="PIN domain-like"/>
    <property type="match status" value="1"/>
</dbReference>
<dbReference type="GO" id="GO:0016787">
    <property type="term" value="F:hydrolase activity"/>
    <property type="evidence" value="ECO:0007669"/>
    <property type="project" value="UniProtKB-KW"/>
</dbReference>
<keyword evidence="4 5" id="KW-0378">Hydrolase</keyword>
<keyword evidence="3 5" id="KW-0479">Metal-binding</keyword>
<dbReference type="GO" id="GO:0004519">
    <property type="term" value="F:endonuclease activity"/>
    <property type="evidence" value="ECO:0007669"/>
    <property type="project" value="UniProtKB-KW"/>
</dbReference>
<dbReference type="PANTHER" id="PTHR38826:SF5">
    <property type="entry name" value="RIBONUCLEASE VAPC13"/>
    <property type="match status" value="1"/>
</dbReference>
<evidence type="ECO:0000313" key="7">
    <source>
        <dbReference type="EMBL" id="KPQ41374.1"/>
    </source>
</evidence>
<comment type="function">
    <text evidence="5">Toxic component of a toxin-antitoxin (TA) system. An RNase.</text>
</comment>
<protein>
    <recommendedName>
        <fullName evidence="5">Ribonuclease VapC</fullName>
        <shortName evidence="5">RNase VapC</shortName>
        <ecNumber evidence="5">3.1.-.-</ecNumber>
    </recommendedName>
    <alternativeName>
        <fullName evidence="5">Putative toxin VapC</fullName>
    </alternativeName>
</protein>
<feature type="domain" description="PIN" evidence="6">
    <location>
        <begin position="3"/>
        <end position="124"/>
    </location>
</feature>
<dbReference type="Gene3D" id="3.40.50.1010">
    <property type="entry name" value="5'-nuclease"/>
    <property type="match status" value="1"/>
</dbReference>
<proteinExistence type="inferred from homology"/>
<name>A0A0P7ZA90_9EURY</name>
<dbReference type="InterPro" id="IPR052106">
    <property type="entry name" value="PINc/VapC_TA"/>
</dbReference>
<gene>
    <name evidence="7" type="primary">vapC_7</name>
    <name evidence="5" type="synonym">vapC</name>
    <name evidence="7" type="ORF">MPEBLZ_04083</name>
</gene>
<keyword evidence="5" id="KW-0800">Toxin</keyword>
<keyword evidence="1 5" id="KW-1277">Toxin-antitoxin system</keyword>
<evidence type="ECO:0000256" key="4">
    <source>
        <dbReference type="ARBA" id="ARBA00022801"/>
    </source>
</evidence>
<dbReference type="InterPro" id="IPR002716">
    <property type="entry name" value="PIN_dom"/>
</dbReference>
<dbReference type="AlphaFoldDB" id="A0A0P7ZA90"/>
<organism evidence="7 8">
    <name type="scientific">Candidatus Methanoperedens nitratireducens</name>
    <dbReference type="NCBI Taxonomy" id="1392998"/>
    <lineage>
        <taxon>Archaea</taxon>
        <taxon>Methanobacteriati</taxon>
        <taxon>Methanobacteriota</taxon>
        <taxon>Stenosarchaea group</taxon>
        <taxon>Methanomicrobia</taxon>
        <taxon>Methanosarcinales</taxon>
        <taxon>ANME-2 cluster</taxon>
        <taxon>Candidatus Methanoperedentaceae</taxon>
        <taxon>Candidatus Methanoperedens</taxon>
    </lineage>
</organism>
<comment type="caution">
    <text evidence="7">The sequence shown here is derived from an EMBL/GenBank/DDBJ whole genome shotgun (WGS) entry which is preliminary data.</text>
</comment>
<dbReference type="Proteomes" id="UP000050360">
    <property type="component" value="Unassembled WGS sequence"/>
</dbReference>
<accession>A0A0P7ZA90</accession>